<evidence type="ECO:0000313" key="5">
    <source>
        <dbReference type="Proteomes" id="UP000091857"/>
    </source>
</evidence>
<comment type="subcellular location">
    <subcellularLocation>
        <location evidence="1">Nucleus</location>
    </subcellularLocation>
</comment>
<comment type="caution">
    <text evidence="4">The sequence shown here is derived from an EMBL/GenBank/DDBJ whole genome shotgun (WGS) entry which is preliminary data.</text>
</comment>
<evidence type="ECO:0000256" key="2">
    <source>
        <dbReference type="ARBA" id="ARBA00023242"/>
    </source>
</evidence>
<accession>A0A2C9W2D6</accession>
<feature type="region of interest" description="Disordered" evidence="3">
    <location>
        <begin position="132"/>
        <end position="151"/>
    </location>
</feature>
<organism evidence="4 5">
    <name type="scientific">Manihot esculenta</name>
    <name type="common">Cassava</name>
    <name type="synonym">Jatropha manihot</name>
    <dbReference type="NCBI Taxonomy" id="3983"/>
    <lineage>
        <taxon>Eukaryota</taxon>
        <taxon>Viridiplantae</taxon>
        <taxon>Streptophyta</taxon>
        <taxon>Embryophyta</taxon>
        <taxon>Tracheophyta</taxon>
        <taxon>Spermatophyta</taxon>
        <taxon>Magnoliopsida</taxon>
        <taxon>eudicotyledons</taxon>
        <taxon>Gunneridae</taxon>
        <taxon>Pentapetalae</taxon>
        <taxon>rosids</taxon>
        <taxon>fabids</taxon>
        <taxon>Malpighiales</taxon>
        <taxon>Euphorbiaceae</taxon>
        <taxon>Crotonoideae</taxon>
        <taxon>Manihoteae</taxon>
        <taxon>Manihot</taxon>
    </lineage>
</organism>
<dbReference type="OrthoDB" id="694201at2759"/>
<dbReference type="GO" id="GO:0005634">
    <property type="term" value="C:nucleus"/>
    <property type="evidence" value="ECO:0007669"/>
    <property type="project" value="UniProtKB-SubCell"/>
</dbReference>
<sequence>MGEGEEKMVQAPAMASVPNAKQKDQWLIMEAEADDDDDNIYNASSSLDNSTTSNGSTSSSDMVDDASSPTSIITSSSNSNNGPLFEFSQLMAHLPIKRGLSKYYQGKSQSFTSLSRVISIEDLPKKETPYRRKIKASKSFGNGFDSHKSYTLPKPIISKKVSRGSLSSLSCPGRRGGSFLNSSRPPPAPAQK</sequence>
<evidence type="ECO:0008006" key="6">
    <source>
        <dbReference type="Google" id="ProtNLM"/>
    </source>
</evidence>
<dbReference type="AlphaFoldDB" id="A0A2C9W2D6"/>
<dbReference type="InterPro" id="IPR051992">
    <property type="entry name" value="OxStress_Response_Reg"/>
</dbReference>
<dbReference type="OMA" id="NCNICSA"/>
<protein>
    <recommendedName>
        <fullName evidence="6">Oxidative stress 3</fullName>
    </recommendedName>
</protein>
<proteinExistence type="predicted"/>
<gene>
    <name evidence="4" type="ORF">MANES_04G135000v8</name>
</gene>
<keyword evidence="5" id="KW-1185">Reference proteome</keyword>
<feature type="compositionally biased region" description="Low complexity" evidence="3">
    <location>
        <begin position="67"/>
        <end position="81"/>
    </location>
</feature>
<evidence type="ECO:0000256" key="3">
    <source>
        <dbReference type="SAM" id="MobiDB-lite"/>
    </source>
</evidence>
<dbReference type="PANTHER" id="PTHR33172">
    <property type="entry name" value="OS08G0516900 PROTEIN"/>
    <property type="match status" value="1"/>
</dbReference>
<feature type="compositionally biased region" description="Low complexity" evidence="3">
    <location>
        <begin position="42"/>
        <end position="60"/>
    </location>
</feature>
<evidence type="ECO:0000256" key="1">
    <source>
        <dbReference type="ARBA" id="ARBA00004123"/>
    </source>
</evidence>
<keyword evidence="2" id="KW-0539">Nucleus</keyword>
<dbReference type="EMBL" id="CM004390">
    <property type="protein sequence ID" value="OAY53091.1"/>
    <property type="molecule type" value="Genomic_DNA"/>
</dbReference>
<dbReference type="Gramene" id="Manes.04G135000.1.v8.1">
    <property type="protein sequence ID" value="Manes.04G135000.1.v8.1.CDS"/>
    <property type="gene ID" value="Manes.04G135000.v8.1"/>
</dbReference>
<reference evidence="5" key="1">
    <citation type="journal article" date="2016" name="Nat. Biotechnol.">
        <title>Sequencing wild and cultivated cassava and related species reveals extensive interspecific hybridization and genetic diversity.</title>
        <authorList>
            <person name="Bredeson J.V."/>
            <person name="Lyons J.B."/>
            <person name="Prochnik S.E."/>
            <person name="Wu G.A."/>
            <person name="Ha C.M."/>
            <person name="Edsinger-Gonzales E."/>
            <person name="Grimwood J."/>
            <person name="Schmutz J."/>
            <person name="Rabbi I.Y."/>
            <person name="Egesi C."/>
            <person name="Nauluvula P."/>
            <person name="Lebot V."/>
            <person name="Ndunguru J."/>
            <person name="Mkamilo G."/>
            <person name="Bart R.S."/>
            <person name="Setter T.L."/>
            <person name="Gleadow R.M."/>
            <person name="Kulakow P."/>
            <person name="Ferguson M.E."/>
            <person name="Rounsley S."/>
            <person name="Rokhsar D.S."/>
        </authorList>
    </citation>
    <scope>NUCLEOTIDE SEQUENCE [LARGE SCALE GENOMIC DNA]</scope>
    <source>
        <strain evidence="5">cv. AM560-2</strain>
    </source>
</reference>
<dbReference type="STRING" id="3983.A0A2C9W2D6"/>
<dbReference type="PANTHER" id="PTHR33172:SF104">
    <property type="entry name" value="OS02G0227100 PROTEIN"/>
    <property type="match status" value="1"/>
</dbReference>
<dbReference type="Proteomes" id="UP000091857">
    <property type="component" value="Chromosome 4"/>
</dbReference>
<feature type="region of interest" description="Disordered" evidence="3">
    <location>
        <begin position="162"/>
        <end position="192"/>
    </location>
</feature>
<evidence type="ECO:0000313" key="4">
    <source>
        <dbReference type="EMBL" id="OAY53091.1"/>
    </source>
</evidence>
<dbReference type="GO" id="GO:0006950">
    <property type="term" value="P:response to stress"/>
    <property type="evidence" value="ECO:0007669"/>
    <property type="project" value="UniProtKB-ARBA"/>
</dbReference>
<name>A0A2C9W2D6_MANES</name>
<feature type="region of interest" description="Disordered" evidence="3">
    <location>
        <begin position="1"/>
        <end position="81"/>
    </location>
</feature>